<name>A0A0A2UV27_9BACI</name>
<feature type="transmembrane region" description="Helical" evidence="6">
    <location>
        <begin position="362"/>
        <end position="378"/>
    </location>
</feature>
<dbReference type="eggNOG" id="COG2814">
    <property type="taxonomic scope" value="Bacteria"/>
</dbReference>
<feature type="transmembrane region" description="Helical" evidence="6">
    <location>
        <begin position="298"/>
        <end position="321"/>
    </location>
</feature>
<dbReference type="PANTHER" id="PTHR23531:SF2">
    <property type="entry name" value="PERMEASE"/>
    <property type="match status" value="1"/>
</dbReference>
<keyword evidence="3 6" id="KW-0812">Transmembrane</keyword>
<dbReference type="CDD" id="cd17489">
    <property type="entry name" value="MFS_YfcJ_like"/>
    <property type="match status" value="1"/>
</dbReference>
<dbReference type="InterPro" id="IPR020846">
    <property type="entry name" value="MFS_dom"/>
</dbReference>
<keyword evidence="5 6" id="KW-0472">Membrane</keyword>
<dbReference type="GO" id="GO:0005886">
    <property type="term" value="C:plasma membrane"/>
    <property type="evidence" value="ECO:0007669"/>
    <property type="project" value="UniProtKB-SubCell"/>
</dbReference>
<feature type="domain" description="Major facilitator superfamily (MFS) profile" evidence="7">
    <location>
        <begin position="12"/>
        <end position="386"/>
    </location>
</feature>
<dbReference type="PANTHER" id="PTHR23531">
    <property type="entry name" value="QUINOLENE RESISTANCE PROTEIN NORA"/>
    <property type="match status" value="1"/>
</dbReference>
<feature type="transmembrane region" description="Helical" evidence="6">
    <location>
        <begin position="138"/>
        <end position="156"/>
    </location>
</feature>
<dbReference type="InterPro" id="IPR052714">
    <property type="entry name" value="MFS_Exporter"/>
</dbReference>
<keyword evidence="9" id="KW-1185">Reference proteome</keyword>
<evidence type="ECO:0000256" key="4">
    <source>
        <dbReference type="ARBA" id="ARBA00022989"/>
    </source>
</evidence>
<reference evidence="8 9" key="1">
    <citation type="submission" date="2013-08" db="EMBL/GenBank/DDBJ databases">
        <title>Genome of Pontibacillus chungwhensis.</title>
        <authorList>
            <person name="Wang Q."/>
            <person name="Wang G."/>
        </authorList>
    </citation>
    <scope>NUCLEOTIDE SEQUENCE [LARGE SCALE GENOMIC DNA]</scope>
    <source>
        <strain evidence="8 9">BH030062</strain>
    </source>
</reference>
<dbReference type="Gene3D" id="1.20.1250.20">
    <property type="entry name" value="MFS general substrate transporter like domains"/>
    <property type="match status" value="1"/>
</dbReference>
<evidence type="ECO:0000256" key="3">
    <source>
        <dbReference type="ARBA" id="ARBA00022692"/>
    </source>
</evidence>
<dbReference type="Proteomes" id="UP000030153">
    <property type="component" value="Unassembled WGS sequence"/>
</dbReference>
<evidence type="ECO:0000256" key="6">
    <source>
        <dbReference type="SAM" id="Phobius"/>
    </source>
</evidence>
<proteinExistence type="predicted"/>
<sequence length="398" mass="43344">MTQTKLPIWTKSFLFISLSNFFLFLTFYALLTTLPIFVTDNLQGTEAQAGLIVTLFLLSAILVRPFSGKLLEDFGKKKMLLISLLLFMLTTFVYVAATSFYLLLALRFFHGIWFAIATTAAGAIAADIIPDSRRGEGLGYFAMSMNLAVVAGPFLALSLLKWISFSTLFIVLGALLAGALLFTSLVTAPTMKAPSKKNKVTLHDLFELNALPIALVGSLLAFTYSSVISYISIYTKSLGLLEAASFFFAVFAVAMLISRPFVGRIFDSRGPSIVIYPSLGLFALGLFTLGMTSSPFMLLLSATLIGLGYGSLVPCFQTLAIQSADHHRSGHATATFFTLFDIGIATGSYVLGIVVALVGYQPLYFIMGSFVFIVMYLYKTMNRKRIAHPNSQSTVQSS</sequence>
<evidence type="ECO:0000313" key="8">
    <source>
        <dbReference type="EMBL" id="KGP92172.1"/>
    </source>
</evidence>
<dbReference type="Pfam" id="PF07690">
    <property type="entry name" value="MFS_1"/>
    <property type="match status" value="1"/>
</dbReference>
<dbReference type="InterPro" id="IPR036259">
    <property type="entry name" value="MFS_trans_sf"/>
</dbReference>
<feature type="transmembrane region" description="Helical" evidence="6">
    <location>
        <begin position="49"/>
        <end position="67"/>
    </location>
</feature>
<accession>A0A0A2UV27</accession>
<dbReference type="PROSITE" id="PS50850">
    <property type="entry name" value="MFS"/>
    <property type="match status" value="1"/>
</dbReference>
<comment type="caution">
    <text evidence="8">The sequence shown here is derived from an EMBL/GenBank/DDBJ whole genome shotgun (WGS) entry which is preliminary data.</text>
</comment>
<evidence type="ECO:0000256" key="2">
    <source>
        <dbReference type="ARBA" id="ARBA00022448"/>
    </source>
</evidence>
<feature type="transmembrane region" description="Helical" evidence="6">
    <location>
        <begin position="243"/>
        <end position="262"/>
    </location>
</feature>
<evidence type="ECO:0000256" key="5">
    <source>
        <dbReference type="ARBA" id="ARBA00023136"/>
    </source>
</evidence>
<feature type="transmembrane region" description="Helical" evidence="6">
    <location>
        <begin position="208"/>
        <end position="231"/>
    </location>
</feature>
<comment type="subcellular location">
    <subcellularLocation>
        <location evidence="1">Cell membrane</location>
        <topology evidence="1">Multi-pass membrane protein</topology>
    </subcellularLocation>
</comment>
<protein>
    <submittedName>
        <fullName evidence="8">MFS transporter</fullName>
    </submittedName>
</protein>
<feature type="transmembrane region" description="Helical" evidence="6">
    <location>
        <begin position="162"/>
        <end position="187"/>
    </location>
</feature>
<dbReference type="RefSeq" id="WP_036781199.1">
    <property type="nucleotide sequence ID" value="NZ_AVBG01000003.1"/>
</dbReference>
<dbReference type="STRING" id="1385513.N780_00935"/>
<keyword evidence="2" id="KW-0813">Transport</keyword>
<dbReference type="InterPro" id="IPR011701">
    <property type="entry name" value="MFS"/>
</dbReference>
<dbReference type="AlphaFoldDB" id="A0A0A2UV27"/>
<dbReference type="EMBL" id="AVBG01000003">
    <property type="protein sequence ID" value="KGP92172.1"/>
    <property type="molecule type" value="Genomic_DNA"/>
</dbReference>
<dbReference type="OrthoDB" id="9814001at2"/>
<keyword evidence="4 6" id="KW-1133">Transmembrane helix</keyword>
<organism evidence="8 9">
    <name type="scientific">Pontibacillus chungwhensis BH030062</name>
    <dbReference type="NCBI Taxonomy" id="1385513"/>
    <lineage>
        <taxon>Bacteria</taxon>
        <taxon>Bacillati</taxon>
        <taxon>Bacillota</taxon>
        <taxon>Bacilli</taxon>
        <taxon>Bacillales</taxon>
        <taxon>Bacillaceae</taxon>
        <taxon>Pontibacillus</taxon>
    </lineage>
</organism>
<gene>
    <name evidence="8" type="ORF">N780_00935</name>
</gene>
<dbReference type="GO" id="GO:0022857">
    <property type="term" value="F:transmembrane transporter activity"/>
    <property type="evidence" value="ECO:0007669"/>
    <property type="project" value="InterPro"/>
</dbReference>
<feature type="transmembrane region" description="Helical" evidence="6">
    <location>
        <begin position="12"/>
        <end position="37"/>
    </location>
</feature>
<feature type="transmembrane region" description="Helical" evidence="6">
    <location>
        <begin position="333"/>
        <end position="356"/>
    </location>
</feature>
<evidence type="ECO:0000313" key="9">
    <source>
        <dbReference type="Proteomes" id="UP000030153"/>
    </source>
</evidence>
<feature type="transmembrane region" description="Helical" evidence="6">
    <location>
        <begin position="274"/>
        <end position="292"/>
    </location>
</feature>
<dbReference type="SUPFAM" id="SSF103473">
    <property type="entry name" value="MFS general substrate transporter"/>
    <property type="match status" value="1"/>
</dbReference>
<feature type="transmembrane region" description="Helical" evidence="6">
    <location>
        <begin position="108"/>
        <end position="126"/>
    </location>
</feature>
<feature type="transmembrane region" description="Helical" evidence="6">
    <location>
        <begin position="79"/>
        <end position="102"/>
    </location>
</feature>
<evidence type="ECO:0000259" key="7">
    <source>
        <dbReference type="PROSITE" id="PS50850"/>
    </source>
</evidence>
<evidence type="ECO:0000256" key="1">
    <source>
        <dbReference type="ARBA" id="ARBA00004651"/>
    </source>
</evidence>